<dbReference type="Proteomes" id="UP000186894">
    <property type="component" value="Unassembled WGS sequence"/>
</dbReference>
<keyword evidence="5" id="KW-0479">Metal-binding</keyword>
<keyword evidence="8" id="KW-0408">Iron</keyword>
<comment type="caution">
    <text evidence="11">The sequence shown here is derived from an EMBL/GenBank/DDBJ whole genome shotgun (WGS) entry which is preliminary data.</text>
</comment>
<evidence type="ECO:0000256" key="5">
    <source>
        <dbReference type="ARBA" id="ARBA00022723"/>
    </source>
</evidence>
<dbReference type="InterPro" id="IPR008775">
    <property type="entry name" value="Phytyl_CoA_dOase-like"/>
</dbReference>
<dbReference type="AlphaFoldDB" id="A0A1Q8ZV64"/>
<dbReference type="PANTHER" id="PTHR20883:SF48">
    <property type="entry name" value="ECTOINE DIOXYGENASE"/>
    <property type="match status" value="1"/>
</dbReference>
<dbReference type="NCBIfam" id="TIGR02408">
    <property type="entry name" value="ectoine_ThpD"/>
    <property type="match status" value="1"/>
</dbReference>
<keyword evidence="7" id="KW-0560">Oxidoreductase</keyword>
<comment type="function">
    <text evidence="2">Involved in the biosynthesis of 5-hydroxyectoine, called compatible solute, which helps organisms to survive extreme osmotic stress by acting as a highly soluble organic osmolyte. Catalyzes the 2-oxoglutarate-dependent selective hydroxylation of L-ectoine to yield (4S,5S)-5-hydroxyectoine.</text>
</comment>
<protein>
    <recommendedName>
        <fullName evidence="10">Ectoine hydroxylase</fullName>
        <ecNumber evidence="10">1.14.11.55</ecNumber>
    </recommendedName>
</protein>
<evidence type="ECO:0000256" key="7">
    <source>
        <dbReference type="ARBA" id="ARBA00023002"/>
    </source>
</evidence>
<dbReference type="GO" id="GO:0016706">
    <property type="term" value="F:2-oxoglutarate-dependent dioxygenase activity"/>
    <property type="evidence" value="ECO:0007669"/>
    <property type="project" value="InterPro"/>
</dbReference>
<dbReference type="PANTHER" id="PTHR20883">
    <property type="entry name" value="PHYTANOYL-COA DIOXYGENASE DOMAIN CONTAINING 1"/>
    <property type="match status" value="1"/>
</dbReference>
<name>A0A1Q8ZV64_9HYPH</name>
<keyword evidence="6" id="KW-0223">Dioxygenase</keyword>
<dbReference type="GO" id="GO:0005506">
    <property type="term" value="F:iron ion binding"/>
    <property type="evidence" value="ECO:0007669"/>
    <property type="project" value="UniProtKB-ARBA"/>
</dbReference>
<dbReference type="Pfam" id="PF05721">
    <property type="entry name" value="PhyH"/>
    <property type="match status" value="1"/>
</dbReference>
<dbReference type="EMBL" id="MKIM01000023">
    <property type="protein sequence ID" value="OLP45961.1"/>
    <property type="molecule type" value="Genomic_DNA"/>
</dbReference>
<dbReference type="InterPro" id="IPR012774">
    <property type="entry name" value="EctD"/>
</dbReference>
<evidence type="ECO:0000256" key="1">
    <source>
        <dbReference type="ARBA" id="ARBA00001954"/>
    </source>
</evidence>
<evidence type="ECO:0000256" key="9">
    <source>
        <dbReference type="ARBA" id="ARBA00049228"/>
    </source>
</evidence>
<organism evidence="11 12">
    <name type="scientific">Rhizobium oryziradicis</name>
    <dbReference type="NCBI Taxonomy" id="1867956"/>
    <lineage>
        <taxon>Bacteria</taxon>
        <taxon>Pseudomonadati</taxon>
        <taxon>Pseudomonadota</taxon>
        <taxon>Alphaproteobacteria</taxon>
        <taxon>Hyphomicrobiales</taxon>
        <taxon>Rhizobiaceae</taxon>
        <taxon>Rhizobium/Agrobacterium group</taxon>
        <taxon>Rhizobium</taxon>
    </lineage>
</organism>
<comment type="similarity">
    <text evidence="3">Belongs to the PhyH family. EctD subfamily.</text>
</comment>
<dbReference type="RefSeq" id="WP_075638428.1">
    <property type="nucleotide sequence ID" value="NZ_MKIM01000023.1"/>
</dbReference>
<evidence type="ECO:0000256" key="4">
    <source>
        <dbReference type="ARBA" id="ARBA00011738"/>
    </source>
</evidence>
<evidence type="ECO:0000256" key="2">
    <source>
        <dbReference type="ARBA" id="ARBA00004063"/>
    </source>
</evidence>
<evidence type="ECO:0000256" key="6">
    <source>
        <dbReference type="ARBA" id="ARBA00022964"/>
    </source>
</evidence>
<evidence type="ECO:0000313" key="12">
    <source>
        <dbReference type="Proteomes" id="UP000186894"/>
    </source>
</evidence>
<dbReference type="EC" id="1.14.11.55" evidence="10"/>
<evidence type="ECO:0000256" key="10">
    <source>
        <dbReference type="NCBIfam" id="TIGR02408"/>
    </source>
</evidence>
<dbReference type="Gene3D" id="2.60.120.620">
    <property type="entry name" value="q2cbj1_9rhob like domain"/>
    <property type="match status" value="1"/>
</dbReference>
<dbReference type="STRING" id="1867956.BJF95_14670"/>
<dbReference type="SUPFAM" id="SSF51197">
    <property type="entry name" value="Clavaminate synthase-like"/>
    <property type="match status" value="1"/>
</dbReference>
<proteinExistence type="inferred from homology"/>
<comment type="catalytic activity">
    <reaction evidence="9">
        <text>L-ectoine + 2-oxoglutarate + O2 = 5-hydroxyectoine + succinate + CO2</text>
        <dbReference type="Rhea" id="RHEA:45740"/>
        <dbReference type="ChEBI" id="CHEBI:15379"/>
        <dbReference type="ChEBI" id="CHEBI:16526"/>
        <dbReference type="ChEBI" id="CHEBI:16810"/>
        <dbReference type="ChEBI" id="CHEBI:30031"/>
        <dbReference type="ChEBI" id="CHEBI:58515"/>
        <dbReference type="ChEBI" id="CHEBI:85413"/>
        <dbReference type="EC" id="1.14.11.55"/>
    </reaction>
</comment>
<keyword evidence="12" id="KW-1185">Reference proteome</keyword>
<evidence type="ECO:0000256" key="3">
    <source>
        <dbReference type="ARBA" id="ARBA00007851"/>
    </source>
</evidence>
<gene>
    <name evidence="11" type="ORF">BJF95_14670</name>
</gene>
<dbReference type="OrthoDB" id="9791262at2"/>
<reference evidence="11 12" key="1">
    <citation type="submission" date="2016-09" db="EMBL/GenBank/DDBJ databases">
        <title>Rhizobium oryziradicis sp. nov., isolated from the root of rice.</title>
        <authorList>
            <person name="Zhao J."/>
            <person name="Zhang X."/>
        </authorList>
    </citation>
    <scope>NUCLEOTIDE SEQUENCE [LARGE SCALE GENOMIC DNA]</scope>
    <source>
        <strain evidence="11 12">N19</strain>
    </source>
</reference>
<sequence>MLQTAKNSANHDDYPTRLATEIWSERKDPVVWGQWTPQAPLTRQETEFFEANGYLILRDVFQADEIAALQRDSLRMRSGEMSIPAEDVITEPDSDEVRTVFRLDEHNHLFERLASDERIAGRVRYLLDDEVYLHQSRLNYKPGFNGKEFYWHSDFETWHAEDGMPRMRAISASVLLTDNDALNGPLMLIPGSHKTFVSCAGETPENNHARSLKKQEIGVPSPESLGKMADKYGIDYAAGNAGTVILFDCNTLHGSNGNITPFPRSNAFFVYNAWSNRLQQPYAAKAPRPAFLSARDPQKPIKIESGRLQRRAPYMAHEGSL</sequence>
<evidence type="ECO:0000256" key="8">
    <source>
        <dbReference type="ARBA" id="ARBA00023004"/>
    </source>
</evidence>
<comment type="subunit">
    <text evidence="4">Homodimer.</text>
</comment>
<comment type="cofactor">
    <cofactor evidence="1">
        <name>Fe(2+)</name>
        <dbReference type="ChEBI" id="CHEBI:29033"/>
    </cofactor>
</comment>
<accession>A0A1Q8ZV64</accession>
<evidence type="ECO:0000313" key="11">
    <source>
        <dbReference type="EMBL" id="OLP45961.1"/>
    </source>
</evidence>